<dbReference type="Proteomes" id="UP000034108">
    <property type="component" value="Unassembled WGS sequence"/>
</dbReference>
<dbReference type="EMBL" id="LCAV01000034">
    <property type="protein sequence ID" value="KKR97199.1"/>
    <property type="molecule type" value="Genomic_DNA"/>
</dbReference>
<evidence type="ECO:0000313" key="1">
    <source>
        <dbReference type="EMBL" id="KKR97199.1"/>
    </source>
</evidence>
<accession>A0A0G0V8D4</accession>
<dbReference type="AlphaFoldDB" id="A0A0G0V8D4"/>
<gene>
    <name evidence="1" type="ORF">UU49_C0034G0002</name>
</gene>
<name>A0A0G0V8D4_9BACT</name>
<dbReference type="STRING" id="1619048.UU49_C0034G0002"/>
<evidence type="ECO:0000313" key="2">
    <source>
        <dbReference type="Proteomes" id="UP000034108"/>
    </source>
</evidence>
<protein>
    <submittedName>
        <fullName evidence="1">Uncharacterized protein</fullName>
    </submittedName>
</protein>
<sequence length="151" mass="16875">MKGKRQDAVSRLLARLLVYKVQWSPDGRLRIGLICGSNVWPAIREIENARFEKWAEGVGKIGLHQLGETTPFWWSVLDVCGAGPEPASDETEQDGWFFSFQVQPPPGGQEQIWKEDLLLVTFQDRNGSQIEIGGGQLLSLCRHEDAAKGNN</sequence>
<organism evidence="1 2">
    <name type="scientific">Candidatus Magasanikbacteria bacterium GW2011_GWC2_41_17</name>
    <dbReference type="NCBI Taxonomy" id="1619048"/>
    <lineage>
        <taxon>Bacteria</taxon>
        <taxon>Candidatus Magasanikiibacteriota</taxon>
    </lineage>
</organism>
<comment type="caution">
    <text evidence="1">The sequence shown here is derived from an EMBL/GenBank/DDBJ whole genome shotgun (WGS) entry which is preliminary data.</text>
</comment>
<proteinExistence type="predicted"/>
<reference evidence="1 2" key="1">
    <citation type="journal article" date="2015" name="Nature">
        <title>rRNA introns, odd ribosomes, and small enigmatic genomes across a large radiation of phyla.</title>
        <authorList>
            <person name="Brown C.T."/>
            <person name="Hug L.A."/>
            <person name="Thomas B.C."/>
            <person name="Sharon I."/>
            <person name="Castelle C.J."/>
            <person name="Singh A."/>
            <person name="Wilkins M.J."/>
            <person name="Williams K.H."/>
            <person name="Banfield J.F."/>
        </authorList>
    </citation>
    <scope>NUCLEOTIDE SEQUENCE [LARGE SCALE GENOMIC DNA]</scope>
</reference>